<evidence type="ECO:0000259" key="5">
    <source>
        <dbReference type="PROSITE" id="PS50041"/>
    </source>
</evidence>
<keyword evidence="7" id="KW-1185">Reference proteome</keyword>
<name>A0A9D4B6K9_9SAUR</name>
<keyword evidence="2" id="KW-0430">Lectin</keyword>
<organism evidence="6 7">
    <name type="scientific">Mauremys mutica</name>
    <name type="common">yellowpond turtle</name>
    <dbReference type="NCBI Taxonomy" id="74926"/>
    <lineage>
        <taxon>Eukaryota</taxon>
        <taxon>Metazoa</taxon>
        <taxon>Chordata</taxon>
        <taxon>Craniata</taxon>
        <taxon>Vertebrata</taxon>
        <taxon>Euteleostomi</taxon>
        <taxon>Archelosauria</taxon>
        <taxon>Testudinata</taxon>
        <taxon>Testudines</taxon>
        <taxon>Cryptodira</taxon>
        <taxon>Durocryptodira</taxon>
        <taxon>Testudinoidea</taxon>
        <taxon>Geoemydidae</taxon>
        <taxon>Geoemydinae</taxon>
        <taxon>Mauremys</taxon>
    </lineage>
</organism>
<dbReference type="InterPro" id="IPR050828">
    <property type="entry name" value="C-type_lectin/matrix_domain"/>
</dbReference>
<dbReference type="SUPFAM" id="SSF56436">
    <property type="entry name" value="C-type lectin-like"/>
    <property type="match status" value="2"/>
</dbReference>
<comment type="subcellular location">
    <subcellularLocation>
        <location evidence="1">Cell membrane</location>
        <topology evidence="1">Single-pass type II membrane protein</topology>
    </subcellularLocation>
</comment>
<dbReference type="InterPro" id="IPR016187">
    <property type="entry name" value="CTDL_fold"/>
</dbReference>
<feature type="domain" description="C-type lectin" evidence="5">
    <location>
        <begin position="162"/>
        <end position="267"/>
    </location>
</feature>
<evidence type="ECO:0000256" key="2">
    <source>
        <dbReference type="ARBA" id="ARBA00022734"/>
    </source>
</evidence>
<dbReference type="AlphaFoldDB" id="A0A9D4B6K9"/>
<feature type="domain" description="C-type lectin" evidence="5">
    <location>
        <begin position="463"/>
        <end position="547"/>
    </location>
</feature>
<dbReference type="GO" id="GO:0005886">
    <property type="term" value="C:plasma membrane"/>
    <property type="evidence" value="ECO:0007669"/>
    <property type="project" value="UniProtKB-SubCell"/>
</dbReference>
<dbReference type="Pfam" id="PF00059">
    <property type="entry name" value="Lectin_C"/>
    <property type="match status" value="2"/>
</dbReference>
<accession>A0A9D4B6K9</accession>
<feature type="transmembrane region" description="Helical" evidence="4">
    <location>
        <begin position="421"/>
        <end position="442"/>
    </location>
</feature>
<keyword evidence="4" id="KW-1133">Transmembrane helix</keyword>
<evidence type="ECO:0000256" key="1">
    <source>
        <dbReference type="ARBA" id="ARBA00004401"/>
    </source>
</evidence>
<reference evidence="6" key="1">
    <citation type="submission" date="2021-09" db="EMBL/GenBank/DDBJ databases">
        <title>The genome of Mauremys mutica provides insights into the evolution of semi-aquatic lifestyle.</title>
        <authorList>
            <person name="Gong S."/>
            <person name="Gao Y."/>
        </authorList>
    </citation>
    <scope>NUCLEOTIDE SEQUENCE</scope>
    <source>
        <strain evidence="6">MM-2020</strain>
        <tissue evidence="6">Muscle</tissue>
    </source>
</reference>
<proteinExistence type="predicted"/>
<dbReference type="GO" id="GO:0030246">
    <property type="term" value="F:carbohydrate binding"/>
    <property type="evidence" value="ECO:0007669"/>
    <property type="project" value="UniProtKB-KW"/>
</dbReference>
<comment type="caution">
    <text evidence="6">The sequence shown here is derived from an EMBL/GenBank/DDBJ whole genome shotgun (WGS) entry which is preliminary data.</text>
</comment>
<dbReference type="InterPro" id="IPR016186">
    <property type="entry name" value="C-type_lectin-like/link_sf"/>
</dbReference>
<feature type="transmembrane region" description="Helical" evidence="4">
    <location>
        <begin position="117"/>
        <end position="138"/>
    </location>
</feature>
<evidence type="ECO:0000313" key="6">
    <source>
        <dbReference type="EMBL" id="KAH1183193.1"/>
    </source>
</evidence>
<protein>
    <recommendedName>
        <fullName evidence="5">C-type lectin domain-containing protein</fullName>
    </recommendedName>
</protein>
<evidence type="ECO:0000313" key="7">
    <source>
        <dbReference type="Proteomes" id="UP000827986"/>
    </source>
</evidence>
<feature type="region of interest" description="Disordered" evidence="3">
    <location>
        <begin position="76"/>
        <end position="99"/>
    </location>
</feature>
<dbReference type="PANTHER" id="PTHR45710">
    <property type="entry name" value="C-TYPE LECTIN DOMAIN-CONTAINING PROTEIN 180"/>
    <property type="match status" value="1"/>
</dbReference>
<dbReference type="Proteomes" id="UP000827986">
    <property type="component" value="Unassembled WGS sequence"/>
</dbReference>
<dbReference type="PROSITE" id="PS50041">
    <property type="entry name" value="C_TYPE_LECTIN_2"/>
    <property type="match status" value="2"/>
</dbReference>
<gene>
    <name evidence="6" type="ORF">KIL84_004685</name>
</gene>
<evidence type="ECO:0000256" key="3">
    <source>
        <dbReference type="SAM" id="MobiDB-lite"/>
    </source>
</evidence>
<dbReference type="InterPro" id="IPR001304">
    <property type="entry name" value="C-type_lectin-like"/>
</dbReference>
<sequence>MLMKASKMSTRTSPGLGILDPPLKPGLGVVLGGDTAVSVLIVQKMAEESAEEASDTSGNTAVLVLIVQKMAEESAEVISDTGEGETPSTRPGHRPVEERRTDVDHMDFSLKCIKDKWIPVTVTVVITALIITVIALAAKKPPPCPRCPPHVTAACPDRWVGYQGKCFYFSETEGNWNNSQSHCSSLNASLASIDSLPELNFTLRYSGIPYHWIGLWREQGEGQPWKWTNGTIFNNLFQVRGEGQCAYLDEYGVSSSRCYSERHFICNRLAECSRRKPSAARGDTMSKITPKLTQRICCDVNLGSLPLQRQELLFALKNQTCEQRYPCEQQPLQGTKTLSVGYRPVGYTWEKAEETLNQSRGGNTAVSVLIVQKMAEESAEVISDTGEGETVSIRSGHGPVEERRTDVDHMDFSLKCIKDKWIPITVTVVITALIITVIALAAKKPPPCPALVTAACPDGWVGYQGKCFYFSETEDNWNNSQSHCSSLSASLASIDSLPELNFTLRYSGIPYHWIGLWREQGEGQPWKWTNGTIFNNLCVPFPHSLSQ</sequence>
<keyword evidence="4" id="KW-0812">Transmembrane</keyword>
<dbReference type="InterPro" id="IPR033992">
    <property type="entry name" value="NKR-like_CTLD"/>
</dbReference>
<dbReference type="Gene3D" id="3.10.100.10">
    <property type="entry name" value="Mannose-Binding Protein A, subunit A"/>
    <property type="match status" value="2"/>
</dbReference>
<dbReference type="PANTHER" id="PTHR45710:SF35">
    <property type="entry name" value="C-TYPE LECTIN DOMAIN FAMILY 2 MEMBER D"/>
    <property type="match status" value="1"/>
</dbReference>
<dbReference type="EMBL" id="JAHDVG010000466">
    <property type="protein sequence ID" value="KAH1183193.1"/>
    <property type="molecule type" value="Genomic_DNA"/>
</dbReference>
<keyword evidence="4" id="KW-0472">Membrane</keyword>
<dbReference type="SMART" id="SM00034">
    <property type="entry name" value="CLECT"/>
    <property type="match status" value="2"/>
</dbReference>
<evidence type="ECO:0000256" key="4">
    <source>
        <dbReference type="SAM" id="Phobius"/>
    </source>
</evidence>
<dbReference type="CDD" id="cd03593">
    <property type="entry name" value="CLECT_NK_receptors_like"/>
    <property type="match status" value="2"/>
</dbReference>